<dbReference type="NCBIfam" id="TIGR02937">
    <property type="entry name" value="sigma70-ECF"/>
    <property type="match status" value="1"/>
</dbReference>
<evidence type="ECO:0000313" key="7">
    <source>
        <dbReference type="Proteomes" id="UP000052052"/>
    </source>
</evidence>
<dbReference type="PROSITE" id="PS00622">
    <property type="entry name" value="HTH_LUXR_1"/>
    <property type="match status" value="1"/>
</dbReference>
<comment type="caution">
    <text evidence="6">The sequence shown here is derived from an EMBL/GenBank/DDBJ whole genome shotgun (WGS) entry which is preliminary data.</text>
</comment>
<evidence type="ECO:0000313" key="6">
    <source>
        <dbReference type="EMBL" id="KRG68208.1"/>
    </source>
</evidence>
<dbReference type="Pfam" id="PF08281">
    <property type="entry name" value="Sigma70_r4_2"/>
    <property type="match status" value="1"/>
</dbReference>
<gene>
    <name evidence="6" type="ORF">ABB29_14285</name>
</gene>
<dbReference type="Proteomes" id="UP000052052">
    <property type="component" value="Unassembled WGS sequence"/>
</dbReference>
<evidence type="ECO:0000259" key="5">
    <source>
        <dbReference type="PROSITE" id="PS00622"/>
    </source>
</evidence>
<name>A0A0R0CFS2_9GAMM</name>
<dbReference type="InterPro" id="IPR014284">
    <property type="entry name" value="RNA_pol_sigma-70_dom"/>
</dbReference>
<dbReference type="InterPro" id="IPR039425">
    <property type="entry name" value="RNA_pol_sigma-70-like"/>
</dbReference>
<dbReference type="InterPro" id="IPR036388">
    <property type="entry name" value="WH-like_DNA-bd_sf"/>
</dbReference>
<feature type="domain" description="HTH luxR-type" evidence="5">
    <location>
        <begin position="135"/>
        <end position="162"/>
    </location>
</feature>
<dbReference type="OrthoDB" id="9780326at2"/>
<dbReference type="PANTHER" id="PTHR43133">
    <property type="entry name" value="RNA POLYMERASE ECF-TYPE SIGMA FACTO"/>
    <property type="match status" value="1"/>
</dbReference>
<keyword evidence="2" id="KW-0805">Transcription regulation</keyword>
<dbReference type="InterPro" id="IPR007627">
    <property type="entry name" value="RNA_pol_sigma70_r2"/>
</dbReference>
<dbReference type="SUPFAM" id="SSF88659">
    <property type="entry name" value="Sigma3 and sigma4 domains of RNA polymerase sigma factors"/>
    <property type="match status" value="1"/>
</dbReference>
<dbReference type="InterPro" id="IPR000792">
    <property type="entry name" value="Tscrpt_reg_LuxR_C"/>
</dbReference>
<dbReference type="CDD" id="cd06171">
    <property type="entry name" value="Sigma70_r4"/>
    <property type="match status" value="1"/>
</dbReference>
<dbReference type="SUPFAM" id="SSF88946">
    <property type="entry name" value="Sigma2 domain of RNA polymerase sigma factors"/>
    <property type="match status" value="1"/>
</dbReference>
<keyword evidence="4" id="KW-0804">Transcription</keyword>
<dbReference type="GO" id="GO:0003677">
    <property type="term" value="F:DNA binding"/>
    <property type="evidence" value="ECO:0007669"/>
    <property type="project" value="InterPro"/>
</dbReference>
<dbReference type="InterPro" id="IPR013249">
    <property type="entry name" value="RNA_pol_sigma70_r4_t2"/>
</dbReference>
<dbReference type="PANTHER" id="PTHR43133:SF45">
    <property type="entry name" value="RNA POLYMERASE ECF-TYPE SIGMA FACTOR"/>
    <property type="match status" value="1"/>
</dbReference>
<dbReference type="GO" id="GO:0016987">
    <property type="term" value="F:sigma factor activity"/>
    <property type="evidence" value="ECO:0007669"/>
    <property type="project" value="UniProtKB-KW"/>
</dbReference>
<reference evidence="6 7" key="1">
    <citation type="submission" date="2015-05" db="EMBL/GenBank/DDBJ databases">
        <title>Genome sequencing and analysis of members of genus Stenotrophomonas.</title>
        <authorList>
            <person name="Patil P.P."/>
            <person name="Midha S."/>
            <person name="Patil P.B."/>
        </authorList>
    </citation>
    <scope>NUCLEOTIDE SEQUENCE [LARGE SCALE GENOMIC DNA]</scope>
    <source>
        <strain evidence="6 7">DSM 21858</strain>
    </source>
</reference>
<evidence type="ECO:0000256" key="3">
    <source>
        <dbReference type="ARBA" id="ARBA00023082"/>
    </source>
</evidence>
<protein>
    <recommendedName>
        <fullName evidence="5">HTH luxR-type domain-containing protein</fullName>
    </recommendedName>
</protein>
<dbReference type="InterPro" id="IPR013325">
    <property type="entry name" value="RNA_pol_sigma_r2"/>
</dbReference>
<dbReference type="Pfam" id="PF04542">
    <property type="entry name" value="Sigma70_r2"/>
    <property type="match status" value="1"/>
</dbReference>
<comment type="similarity">
    <text evidence="1">Belongs to the sigma-70 factor family. ECF subfamily.</text>
</comment>
<keyword evidence="3" id="KW-0731">Sigma factor</keyword>
<dbReference type="GO" id="GO:0006352">
    <property type="term" value="P:DNA-templated transcription initiation"/>
    <property type="evidence" value="ECO:0007669"/>
    <property type="project" value="InterPro"/>
</dbReference>
<evidence type="ECO:0000256" key="2">
    <source>
        <dbReference type="ARBA" id="ARBA00023015"/>
    </source>
</evidence>
<evidence type="ECO:0000256" key="4">
    <source>
        <dbReference type="ARBA" id="ARBA00023163"/>
    </source>
</evidence>
<dbReference type="PATRIC" id="fig|344882.3.peg.1243"/>
<keyword evidence="7" id="KW-1185">Reference proteome</keyword>
<organism evidence="6 7">
    <name type="scientific">Pseudoxanthomonas dokdonensis</name>
    <dbReference type="NCBI Taxonomy" id="344882"/>
    <lineage>
        <taxon>Bacteria</taxon>
        <taxon>Pseudomonadati</taxon>
        <taxon>Pseudomonadota</taxon>
        <taxon>Gammaproteobacteria</taxon>
        <taxon>Lysobacterales</taxon>
        <taxon>Lysobacteraceae</taxon>
        <taxon>Pseudoxanthomonas</taxon>
    </lineage>
</organism>
<accession>A0A0R0CFS2</accession>
<dbReference type="EMBL" id="LDJL01000016">
    <property type="protein sequence ID" value="KRG68208.1"/>
    <property type="molecule type" value="Genomic_DNA"/>
</dbReference>
<dbReference type="AlphaFoldDB" id="A0A0R0CFS2"/>
<dbReference type="STRING" id="344882.ABB29_14285"/>
<dbReference type="Gene3D" id="1.10.1740.10">
    <property type="match status" value="1"/>
</dbReference>
<dbReference type="Gene3D" id="1.10.10.10">
    <property type="entry name" value="Winged helix-like DNA-binding domain superfamily/Winged helix DNA-binding domain"/>
    <property type="match status" value="1"/>
</dbReference>
<sequence>MGPSLVDARAEFAQLIHQHQGIVLKVAHGYSRHRQDRADLVQDILLQLWRAFADYDRQRRFSTWAYRIALNVAISHLRHDVPRRQLADPMDEQLQHLSDDNSRDAETEHQLQRLQQCIQQLEPMERALMLLYLDGHSYREIGDILGISEINVATRIHRLKQRLRADF</sequence>
<proteinExistence type="inferred from homology"/>
<evidence type="ECO:0000256" key="1">
    <source>
        <dbReference type="ARBA" id="ARBA00010641"/>
    </source>
</evidence>
<dbReference type="InterPro" id="IPR013324">
    <property type="entry name" value="RNA_pol_sigma_r3/r4-like"/>
</dbReference>